<keyword evidence="15 27" id="KW-0472">Membrane</keyword>
<evidence type="ECO:0000256" key="19">
    <source>
        <dbReference type="ARBA" id="ARBA00023224"/>
    </source>
</evidence>
<evidence type="ECO:0000256" key="8">
    <source>
        <dbReference type="ARBA" id="ARBA00022723"/>
    </source>
</evidence>
<dbReference type="GO" id="GO:0000139">
    <property type="term" value="C:Golgi membrane"/>
    <property type="evidence" value="ECO:0007669"/>
    <property type="project" value="UniProtKB-SubCell"/>
</dbReference>
<sequence length="903" mass="103545">MKFLFLSYLITATLSVISLGINLFYLLEEVIAMENMKELLAAMLLMISHFLYTFLANYAGQIVMDHSIDVFDKTKPWRSEVFEPSSRMDFAGEQYYVYVKFFSSIIGLWPYTTGRLKTFCNMFIYILFSMAFLIQELRKSLKLKVTQNLIFIFYVPIVTDNPQVHQYLCDYNNFDDLNPRADNPRNFPMLPLQLREYLDEMTRNWNETRNIVELEILKEHASMGKRFSIICIGLIAVANLRWTLETFVADMISMTILLGSINKYNAFLCQEKIVKQLMEKIKYDWMTINDEGELRILKNNAYRGKGFTIIFALIIGPSLLVLILGIFNNSILDILIPLNYTRPRTIPINSEHFVDQQKYFYPIAAHVVLFVIIGAIVLLSTEILIMAIIQHTCGLYTIVGYVAMLQNNFSMSYFFLAILGIVACSLNLPALVKAVTKSKQLDEMLEFLFFACGIICYEFVANYFAQKIINHSSHIFVHAYNSEWYRIPVAEQKVLLLLMQNSLKDDMILLGGIIPASFQGFSLNSEISLFETNIRFMGSLLACYALTGDVMFRDKAAQLGERMLPAFQTETGISHSLINLHTGASKNYGWASSGCSILSEIGTMHLEFTYLSDITGNPVFKGKVENVRKVLKSLEKPKGLYPNYINPKTGKWGQHHMSLGGLGDSFYEYLLKAWIQSGKEDVEARQMYDEAIAAIDQHMIKTSPGKLLYVSDLKYDRLEHKMGHLACFAGGMFALGAKTLQNELSERYMTIAAGLTNTCHESYDRSFTKLGPEAFHFIEGNEAKSLKNGEKYYILRPETFESYFVMWRLTKDPKYREWGWEAVQALEKYCRVPGGFTGLHNVYLVDPPQDDVQQSYFFAETLKYLYLLFSDDDLINLDEWVFNSEAHVLPIRGNPLYRPAPSL</sequence>
<feature type="transmembrane region" description="Helical" evidence="27">
    <location>
        <begin position="227"/>
        <end position="244"/>
    </location>
</feature>
<proteinExistence type="inferred from homology"/>
<evidence type="ECO:0000256" key="14">
    <source>
        <dbReference type="ARBA" id="ARBA00023034"/>
    </source>
</evidence>
<evidence type="ECO:0000256" key="25">
    <source>
        <dbReference type="PIRSR" id="PIRSR601382-3"/>
    </source>
</evidence>
<dbReference type="EC" id="3.2.1.-" evidence="26"/>
<dbReference type="GO" id="GO:0007165">
    <property type="term" value="P:signal transduction"/>
    <property type="evidence" value="ECO:0007669"/>
    <property type="project" value="UniProtKB-KW"/>
</dbReference>
<evidence type="ECO:0000256" key="16">
    <source>
        <dbReference type="ARBA" id="ARBA00023157"/>
    </source>
</evidence>
<evidence type="ECO:0000256" key="24">
    <source>
        <dbReference type="PIRSR" id="PIRSR601382-2"/>
    </source>
</evidence>
<evidence type="ECO:0000256" key="21">
    <source>
        <dbReference type="ARBA" id="ARBA00047669"/>
    </source>
</evidence>
<keyword evidence="6" id="KW-0716">Sensory transduction</keyword>
<feature type="transmembrane region" description="Helical" evidence="27">
    <location>
        <begin position="307"/>
        <end position="327"/>
    </location>
</feature>
<keyword evidence="13 27" id="KW-1133">Transmembrane helix</keyword>
<comment type="cofactor">
    <cofactor evidence="1 24">
        <name>Ca(2+)</name>
        <dbReference type="ChEBI" id="CHEBI:29108"/>
    </cofactor>
</comment>
<evidence type="ECO:0000256" key="17">
    <source>
        <dbReference type="ARBA" id="ARBA00023170"/>
    </source>
</evidence>
<name>A0A0L7QPF0_9HYME</name>
<feature type="active site" evidence="23">
    <location>
        <position position="664"/>
    </location>
</feature>
<keyword evidence="10 26" id="KW-0378">Hydrolase</keyword>
<evidence type="ECO:0000256" key="27">
    <source>
        <dbReference type="SAM" id="Phobius"/>
    </source>
</evidence>
<keyword evidence="17" id="KW-0675">Receptor</keyword>
<feature type="transmembrane region" description="Helical" evidence="27">
    <location>
        <begin position="6"/>
        <end position="27"/>
    </location>
</feature>
<dbReference type="EMBL" id="KQ414815">
    <property type="protein sequence ID" value="KOC60512.1"/>
    <property type="molecule type" value="Genomic_DNA"/>
</dbReference>
<dbReference type="InterPro" id="IPR012341">
    <property type="entry name" value="6hp_glycosidase-like_sf"/>
</dbReference>
<evidence type="ECO:0000256" key="26">
    <source>
        <dbReference type="RuleBase" id="RU361193"/>
    </source>
</evidence>
<dbReference type="InterPro" id="IPR036026">
    <property type="entry name" value="Seven-hairpin_glycosidases"/>
</dbReference>
<dbReference type="STRING" id="597456.A0A0L7QPF0"/>
<gene>
    <name evidence="28" type="ORF">WH47_08001</name>
</gene>
<dbReference type="Pfam" id="PF02949">
    <property type="entry name" value="7tm_6"/>
    <property type="match status" value="1"/>
</dbReference>
<evidence type="ECO:0000313" key="29">
    <source>
        <dbReference type="Proteomes" id="UP000053825"/>
    </source>
</evidence>
<comment type="catalytic activity">
    <reaction evidence="21">
        <text>N(4)-(alpha-D-Man-(1-&gt;2)-alpha-D-Man-(1-&gt;2)-alpha-D-Man-(1-&gt;3)-[alpha-D-Man-(1-&gt;3)-[alpha-D-Man-(1-&gt;2)-alpha-D-Man-(1-&gt;6)]-alpha-D-Man-(1-&gt;6)]-beta-D-Man-(1-&gt;4)-beta-D-GlcNAc-(1-&gt;4)-beta-D-GlcNAc)-L-asparaginyl-[protein] (N-glucan mannose isomer 8A1,2,3B1,3) + 3 H2O = N(4)-(alpha-D-Man-(1-&gt;3)-[alpha-D-Man-(1-&gt;3)-[alpha-D-Man-(1-&gt;6)]-alpha-D-Man-(1-&gt;6)]-beta-D-Man-(1-&gt;4)-beta-D-GlcNAc-(1-&gt;4)-beta-D-GlcNAc)-L-asparaginyl-[protein] (N-glucan mannose isomer 5A1,2) + 3 beta-D-mannose</text>
        <dbReference type="Rhea" id="RHEA:56028"/>
        <dbReference type="Rhea" id="RHEA-COMP:14358"/>
        <dbReference type="Rhea" id="RHEA-COMP:14367"/>
        <dbReference type="ChEBI" id="CHEBI:15377"/>
        <dbReference type="ChEBI" id="CHEBI:28563"/>
        <dbReference type="ChEBI" id="CHEBI:59087"/>
        <dbReference type="ChEBI" id="CHEBI:60628"/>
        <dbReference type="EC" id="3.2.1.113"/>
    </reaction>
</comment>
<dbReference type="PRINTS" id="PR00747">
    <property type="entry name" value="GLYHDRLASE47"/>
</dbReference>
<evidence type="ECO:0000256" key="18">
    <source>
        <dbReference type="ARBA" id="ARBA00023180"/>
    </source>
</evidence>
<keyword evidence="16 25" id="KW-1015">Disulfide bond</keyword>
<feature type="active site" evidence="23">
    <location>
        <position position="798"/>
    </location>
</feature>
<feature type="transmembrane region" description="Helical" evidence="27">
    <location>
        <begin position="444"/>
        <end position="465"/>
    </location>
</feature>
<dbReference type="GO" id="GO:0004571">
    <property type="term" value="F:mannosyl-oligosaccharide 1,2-alpha-mannosidase activity"/>
    <property type="evidence" value="ECO:0007669"/>
    <property type="project" value="UniProtKB-EC"/>
</dbReference>
<evidence type="ECO:0000256" key="11">
    <source>
        <dbReference type="ARBA" id="ARBA00022837"/>
    </source>
</evidence>
<keyword evidence="7 27" id="KW-0812">Transmembrane</keyword>
<dbReference type="PANTHER" id="PTHR11742">
    <property type="entry name" value="MANNOSYL-OLIGOSACCHARIDE ALPHA-1,2-MANNOSIDASE-RELATED"/>
    <property type="match status" value="1"/>
</dbReference>
<reference evidence="28 29" key="1">
    <citation type="submission" date="2015-07" db="EMBL/GenBank/DDBJ databases">
        <title>The genome of Habropoda laboriosa.</title>
        <authorList>
            <person name="Pan H."/>
            <person name="Kapheim K."/>
        </authorList>
    </citation>
    <scope>NUCLEOTIDE SEQUENCE [LARGE SCALE GENOMIC DNA]</scope>
    <source>
        <strain evidence="28">0110345459</strain>
    </source>
</reference>
<evidence type="ECO:0000256" key="9">
    <source>
        <dbReference type="ARBA" id="ARBA00022725"/>
    </source>
</evidence>
<dbReference type="Gene3D" id="1.50.10.10">
    <property type="match status" value="1"/>
</dbReference>
<dbReference type="PANTHER" id="PTHR11742:SF6">
    <property type="entry name" value="MANNOSYL-OLIGOSACCHARIDE ALPHA-1,2-MANNOSIDASE IA-RELATED"/>
    <property type="match status" value="1"/>
</dbReference>
<evidence type="ECO:0000256" key="15">
    <source>
        <dbReference type="ARBA" id="ARBA00023136"/>
    </source>
</evidence>
<comment type="pathway">
    <text evidence="4">Protein modification; protein glycosylation.</text>
</comment>
<evidence type="ECO:0000256" key="20">
    <source>
        <dbReference type="ARBA" id="ARBA00023295"/>
    </source>
</evidence>
<dbReference type="GO" id="GO:0005975">
    <property type="term" value="P:carbohydrate metabolic process"/>
    <property type="evidence" value="ECO:0007669"/>
    <property type="project" value="InterPro"/>
</dbReference>
<dbReference type="SUPFAM" id="SSF48225">
    <property type="entry name" value="Seven-hairpin glycosidases"/>
    <property type="match status" value="1"/>
</dbReference>
<keyword evidence="18" id="KW-0325">Glycoprotein</keyword>
<evidence type="ECO:0000256" key="23">
    <source>
        <dbReference type="PIRSR" id="PIRSR601382-1"/>
    </source>
</evidence>
<evidence type="ECO:0000256" key="2">
    <source>
        <dbReference type="ARBA" id="ARBA00004141"/>
    </source>
</evidence>
<keyword evidence="8 24" id="KW-0479">Metal-binding</keyword>
<dbReference type="OrthoDB" id="8118055at2759"/>
<dbReference type="GO" id="GO:0006491">
    <property type="term" value="P:N-glycan processing"/>
    <property type="evidence" value="ECO:0007669"/>
    <property type="project" value="UniProtKB-ARBA"/>
</dbReference>
<feature type="binding site" evidence="24">
    <location>
        <position position="884"/>
    </location>
    <ligand>
        <name>Ca(2+)</name>
        <dbReference type="ChEBI" id="CHEBI:29108"/>
    </ligand>
</feature>
<comment type="similarity">
    <text evidence="5 26">Belongs to the glycosyl hydrolase 47 family.</text>
</comment>
<dbReference type="GO" id="GO:0005549">
    <property type="term" value="F:odorant binding"/>
    <property type="evidence" value="ECO:0007669"/>
    <property type="project" value="InterPro"/>
</dbReference>
<dbReference type="InterPro" id="IPR004117">
    <property type="entry name" value="7tm6_olfct_rcpt"/>
</dbReference>
<dbReference type="AlphaFoldDB" id="A0A0L7QPF0"/>
<feature type="disulfide bond" evidence="25">
    <location>
        <begin position="727"/>
        <end position="759"/>
    </location>
</feature>
<dbReference type="InterPro" id="IPR050749">
    <property type="entry name" value="Glycosyl_Hydrolase_47"/>
</dbReference>
<dbReference type="GO" id="GO:0004984">
    <property type="term" value="F:olfactory receptor activity"/>
    <property type="evidence" value="ECO:0007669"/>
    <property type="project" value="InterPro"/>
</dbReference>
<comment type="catalytic activity">
    <reaction evidence="22">
        <text>N(4)-(alpha-D-Man-(1-&gt;2)-alpha-D-Man-(1-&gt;2)-alpha-D-Man-(1-&gt;3)-[alpha-D-Man-(1-&gt;2)-alpha-D-Man-(1-&gt;3)-[alpha-D-Man-(1-&gt;2)-alpha-D-Man-(1-&gt;6)]-alpha-D-Man-(1-&gt;6)]-beta-D-Man-(1-&gt;4)-beta-D-GlcNAc-(1-&gt;4)-beta-D-GlcNAc)-L-asparaginyl-[protein] (N-glucan mannose isomer 9A1,2,3B1,2,3) + 4 H2O = N(4)-(alpha-D-Man-(1-&gt;3)-[alpha-D-Man-(1-&gt;3)-[alpha-D-Man-(1-&gt;6)]-alpha-D-Man-(1-&gt;6)]-beta-D-Man-(1-&gt;4)-beta-D-GlcNAc-(1-&gt;4)-beta-D-GlcNAc)-L-asparaginyl-[protein] (N-glucan mannose isomer 5A1,2) + 4 beta-D-mannose</text>
        <dbReference type="Rhea" id="RHEA:56008"/>
        <dbReference type="Rhea" id="RHEA-COMP:14356"/>
        <dbReference type="Rhea" id="RHEA-COMP:14367"/>
        <dbReference type="ChEBI" id="CHEBI:15377"/>
        <dbReference type="ChEBI" id="CHEBI:28563"/>
        <dbReference type="ChEBI" id="CHEBI:59087"/>
        <dbReference type="ChEBI" id="CHEBI:139493"/>
        <dbReference type="EC" id="3.2.1.113"/>
    </reaction>
</comment>
<keyword evidence="9" id="KW-0552">Olfaction</keyword>
<evidence type="ECO:0000256" key="10">
    <source>
        <dbReference type="ARBA" id="ARBA00022801"/>
    </source>
</evidence>
<feature type="transmembrane region" description="Helical" evidence="27">
    <location>
        <begin position="39"/>
        <end position="59"/>
    </location>
</feature>
<evidence type="ECO:0000256" key="22">
    <source>
        <dbReference type="ARBA" id="ARBA00048605"/>
    </source>
</evidence>
<evidence type="ECO:0000256" key="4">
    <source>
        <dbReference type="ARBA" id="ARBA00004922"/>
    </source>
</evidence>
<feature type="active site" description="Proton donor" evidence="23">
    <location>
        <position position="773"/>
    </location>
</feature>
<keyword evidence="29" id="KW-1185">Reference proteome</keyword>
<evidence type="ECO:0000256" key="13">
    <source>
        <dbReference type="ARBA" id="ARBA00022989"/>
    </source>
</evidence>
<dbReference type="InterPro" id="IPR001382">
    <property type="entry name" value="Glyco_hydro_47"/>
</dbReference>
<dbReference type="FunFam" id="1.50.10.10:FF:000017">
    <property type="entry name" value="alpha-1,2-Mannosidase"/>
    <property type="match status" value="1"/>
</dbReference>
<feature type="transmembrane region" description="Helical" evidence="27">
    <location>
        <begin position="359"/>
        <end position="379"/>
    </location>
</feature>
<evidence type="ECO:0000256" key="1">
    <source>
        <dbReference type="ARBA" id="ARBA00001913"/>
    </source>
</evidence>
<protein>
    <recommendedName>
        <fullName evidence="26">alpha-1,2-Mannosidase</fullName>
        <ecNumber evidence="26">3.2.1.-</ecNumber>
    </recommendedName>
</protein>
<organism evidence="28 29">
    <name type="scientific">Habropoda laboriosa</name>
    <dbReference type="NCBI Taxonomy" id="597456"/>
    <lineage>
        <taxon>Eukaryota</taxon>
        <taxon>Metazoa</taxon>
        <taxon>Ecdysozoa</taxon>
        <taxon>Arthropoda</taxon>
        <taxon>Hexapoda</taxon>
        <taxon>Insecta</taxon>
        <taxon>Pterygota</taxon>
        <taxon>Neoptera</taxon>
        <taxon>Endopterygota</taxon>
        <taxon>Hymenoptera</taxon>
        <taxon>Apocrita</taxon>
        <taxon>Aculeata</taxon>
        <taxon>Apoidea</taxon>
        <taxon>Anthophila</taxon>
        <taxon>Apidae</taxon>
        <taxon>Habropoda</taxon>
    </lineage>
</organism>
<feature type="transmembrane region" description="Helical" evidence="27">
    <location>
        <begin position="118"/>
        <end position="135"/>
    </location>
</feature>
<keyword evidence="19" id="KW-0807">Transducer</keyword>
<dbReference type="GO" id="GO:0005783">
    <property type="term" value="C:endoplasmic reticulum"/>
    <property type="evidence" value="ECO:0007669"/>
    <property type="project" value="TreeGrafter"/>
</dbReference>
<feature type="transmembrane region" description="Helical" evidence="27">
    <location>
        <begin position="411"/>
        <end position="432"/>
    </location>
</feature>
<dbReference type="Proteomes" id="UP000053825">
    <property type="component" value="Unassembled WGS sequence"/>
</dbReference>
<dbReference type="Pfam" id="PF01532">
    <property type="entry name" value="Glyco_hydro_47"/>
    <property type="match status" value="1"/>
</dbReference>
<evidence type="ECO:0000256" key="3">
    <source>
        <dbReference type="ARBA" id="ARBA00004323"/>
    </source>
</evidence>
<keyword evidence="12" id="KW-0735">Signal-anchor</keyword>
<evidence type="ECO:0000256" key="12">
    <source>
        <dbReference type="ARBA" id="ARBA00022968"/>
    </source>
</evidence>
<feature type="active site" description="Proton donor" evidence="23">
    <location>
        <position position="531"/>
    </location>
</feature>
<evidence type="ECO:0000256" key="7">
    <source>
        <dbReference type="ARBA" id="ARBA00022692"/>
    </source>
</evidence>
<keyword evidence="14" id="KW-0333">Golgi apparatus</keyword>
<evidence type="ECO:0000256" key="6">
    <source>
        <dbReference type="ARBA" id="ARBA00022606"/>
    </source>
</evidence>
<comment type="subcellular location">
    <subcellularLocation>
        <location evidence="3">Golgi apparatus membrane</location>
        <topology evidence="3">Single-pass type II membrane protein</topology>
    </subcellularLocation>
    <subcellularLocation>
        <location evidence="2">Membrane</location>
        <topology evidence="2">Multi-pass membrane protein</topology>
    </subcellularLocation>
</comment>
<keyword evidence="11 24" id="KW-0106">Calcium</keyword>
<dbReference type="GO" id="GO:0005509">
    <property type="term" value="F:calcium ion binding"/>
    <property type="evidence" value="ECO:0007669"/>
    <property type="project" value="InterPro"/>
</dbReference>
<evidence type="ECO:0000256" key="5">
    <source>
        <dbReference type="ARBA" id="ARBA00007658"/>
    </source>
</evidence>
<keyword evidence="20 26" id="KW-0326">Glycosidase</keyword>
<evidence type="ECO:0000313" key="28">
    <source>
        <dbReference type="EMBL" id="KOC60512.1"/>
    </source>
</evidence>
<accession>A0A0L7QPF0</accession>